<keyword evidence="1" id="KW-0472">Membrane</keyword>
<dbReference type="PATRIC" id="fig|1214179.4.peg.680"/>
<dbReference type="HOGENOM" id="CLU_056541_0_0_9"/>
<keyword evidence="1" id="KW-1133">Transmembrane helix</keyword>
<evidence type="ECO:0000256" key="1">
    <source>
        <dbReference type="SAM" id="Phobius"/>
    </source>
</evidence>
<keyword evidence="1" id="KW-0812">Transmembrane</keyword>
<name>A0A075SID5_STRSU</name>
<dbReference type="RefSeq" id="WP_024382249.1">
    <property type="nucleotide sequence ID" value="NZ_ALLE01000004.1"/>
</dbReference>
<evidence type="ECO:0000313" key="2">
    <source>
        <dbReference type="EMBL" id="AIG43166.1"/>
    </source>
</evidence>
<feature type="transmembrane region" description="Helical" evidence="1">
    <location>
        <begin position="12"/>
        <end position="29"/>
    </location>
</feature>
<gene>
    <name evidence="2" type="ORF">ID09_03565</name>
</gene>
<evidence type="ECO:0000313" key="3">
    <source>
        <dbReference type="Proteomes" id="UP000028185"/>
    </source>
</evidence>
<protein>
    <submittedName>
        <fullName evidence="2">Membrane protein</fullName>
    </submittedName>
</protein>
<sequence length="389" mass="45911">MAMWSRLMTVEALVVVGMIGTLLYTYWFIRQKGLLKNLEQITEIKHTLIELRRVGWSERAIKKVFLKQLLPLKQEDIPAFVQNFIKEATIFASTSFYQLIRVDSRSLSQEKATTLLEQSMNMLDFPEELSHGILPELLQKMDVNCPPHHPFWRYFAKLVDKAFPVRELEVKRPLNRQVHQLRYLISYQQAFWVRQQFGKGKTDWQALIAYLRSLPRWAYRLRESARLHNKQLFGKKNQKTLPVNMKILIHFHSEFILNQDGQFALILEERPHVNGVVNGASFNYARANNKRHRQLDMAPVGRQDPVFRKELLRSKMGVYLSPTRFRRYQKGRNEVGWEQSYFNQQGSFSYGGHSRAVCVANLRRRFAKDIGLKCTKKQFHGIMKSKNYF</sequence>
<dbReference type="Proteomes" id="UP000028185">
    <property type="component" value="Chromosome"/>
</dbReference>
<dbReference type="EMBL" id="CP008921">
    <property type="protein sequence ID" value="AIG43166.1"/>
    <property type="molecule type" value="Genomic_DNA"/>
</dbReference>
<dbReference type="Pfam" id="PF11311">
    <property type="entry name" value="DUF3114"/>
    <property type="match status" value="1"/>
</dbReference>
<reference evidence="2 3" key="1">
    <citation type="journal article" date="2014" name="Genome Announc.">
        <title>Whole-Genome Sequence of Streptococcus suis Serotype 4 Reference Strain 6407.</title>
        <authorList>
            <person name="Wang K."/>
            <person name="Chen J."/>
            <person name="Yao H."/>
            <person name="Lu C."/>
        </authorList>
    </citation>
    <scope>NUCLEOTIDE SEQUENCE [LARGE SCALE GENOMIC DNA]</scope>
    <source>
        <strain evidence="2">6407</strain>
    </source>
</reference>
<accession>A0A075SID5</accession>
<organism evidence="2 3">
    <name type="scientific">Streptococcus suis 6407</name>
    <dbReference type="NCBI Taxonomy" id="1214179"/>
    <lineage>
        <taxon>Bacteria</taxon>
        <taxon>Bacillati</taxon>
        <taxon>Bacillota</taxon>
        <taxon>Bacilli</taxon>
        <taxon>Lactobacillales</taxon>
        <taxon>Streptococcaceae</taxon>
        <taxon>Streptococcus</taxon>
    </lineage>
</organism>
<proteinExistence type="predicted"/>
<dbReference type="InterPro" id="IPR021462">
    <property type="entry name" value="DUF3114"/>
</dbReference>
<dbReference type="AlphaFoldDB" id="A0A075SID5"/>